<keyword evidence="8" id="KW-1133">Transmembrane helix</keyword>
<comment type="caution">
    <text evidence="10">The sequence shown here is derived from an EMBL/GenBank/DDBJ whole genome shotgun (WGS) entry which is preliminary data.</text>
</comment>
<feature type="domain" description="Peptidase S49" evidence="9">
    <location>
        <begin position="394"/>
        <end position="544"/>
    </location>
</feature>
<dbReference type="RefSeq" id="WP_105052915.1">
    <property type="nucleotide sequence ID" value="NZ_BMYG01000001.1"/>
</dbReference>
<feature type="active site" description="Proton donor/acceptor" evidence="7">
    <location>
        <position position="211"/>
    </location>
</feature>
<dbReference type="CDD" id="cd07023">
    <property type="entry name" value="S49_Sppa_N_C"/>
    <property type="match status" value="1"/>
</dbReference>
<dbReference type="CDD" id="cd07018">
    <property type="entry name" value="S49_SppA_67K_type"/>
    <property type="match status" value="1"/>
</dbReference>
<keyword evidence="11" id="KW-1185">Reference proteome</keyword>
<dbReference type="SUPFAM" id="SSF52096">
    <property type="entry name" value="ClpP/crotonase"/>
    <property type="match status" value="2"/>
</dbReference>
<feature type="transmembrane region" description="Helical" evidence="8">
    <location>
        <begin position="31"/>
        <end position="50"/>
    </location>
</feature>
<dbReference type="EMBL" id="MSCH01000003">
    <property type="protein sequence ID" value="PQJ54400.1"/>
    <property type="molecule type" value="Genomic_DNA"/>
</dbReference>
<evidence type="ECO:0000256" key="2">
    <source>
        <dbReference type="ARBA" id="ARBA00008683"/>
    </source>
</evidence>
<dbReference type="Gene3D" id="6.20.330.10">
    <property type="match status" value="1"/>
</dbReference>
<keyword evidence="8" id="KW-0812">Transmembrane</keyword>
<dbReference type="InterPro" id="IPR047217">
    <property type="entry name" value="S49_SppA_67K_type_N"/>
</dbReference>
<dbReference type="PANTHER" id="PTHR33209:SF1">
    <property type="entry name" value="PEPTIDASE S49 DOMAIN-CONTAINING PROTEIN"/>
    <property type="match status" value="1"/>
</dbReference>
<dbReference type="OrthoDB" id="9764363at2"/>
<dbReference type="GO" id="GO:0008236">
    <property type="term" value="F:serine-type peptidase activity"/>
    <property type="evidence" value="ECO:0007669"/>
    <property type="project" value="UniProtKB-KW"/>
</dbReference>
<dbReference type="Pfam" id="PF01343">
    <property type="entry name" value="Peptidase_S49"/>
    <property type="match status" value="2"/>
</dbReference>
<keyword evidence="3" id="KW-0645">Protease</keyword>
<organism evidence="10 11">
    <name type="scientific">Psychrosphaera saromensis</name>
    <dbReference type="NCBI Taxonomy" id="716813"/>
    <lineage>
        <taxon>Bacteria</taxon>
        <taxon>Pseudomonadati</taxon>
        <taxon>Pseudomonadota</taxon>
        <taxon>Gammaproteobacteria</taxon>
        <taxon>Alteromonadales</taxon>
        <taxon>Pseudoalteromonadaceae</taxon>
        <taxon>Psychrosphaera</taxon>
    </lineage>
</organism>
<protein>
    <submittedName>
        <fullName evidence="10">Signal peptide peptidase SppA</fullName>
    </submittedName>
</protein>
<feature type="domain" description="Peptidase S49" evidence="9">
    <location>
        <begin position="143"/>
        <end position="259"/>
    </location>
</feature>
<comment type="similarity">
    <text evidence="2">Belongs to the peptidase S49 family.</text>
</comment>
<dbReference type="PANTHER" id="PTHR33209">
    <property type="entry name" value="PROTEASE 4"/>
    <property type="match status" value="1"/>
</dbReference>
<evidence type="ECO:0000256" key="5">
    <source>
        <dbReference type="ARBA" id="ARBA00022825"/>
    </source>
</evidence>
<keyword evidence="6 8" id="KW-0472">Membrane</keyword>
<proteinExistence type="inferred from homology"/>
<dbReference type="GO" id="GO:0016020">
    <property type="term" value="C:membrane"/>
    <property type="evidence" value="ECO:0007669"/>
    <property type="project" value="UniProtKB-SubCell"/>
</dbReference>
<dbReference type="NCBIfam" id="TIGR00706">
    <property type="entry name" value="SppA_dom"/>
    <property type="match status" value="1"/>
</dbReference>
<keyword evidence="5" id="KW-0720">Serine protease</keyword>
<evidence type="ECO:0000313" key="11">
    <source>
        <dbReference type="Proteomes" id="UP000239007"/>
    </source>
</evidence>
<dbReference type="InterPro" id="IPR004635">
    <property type="entry name" value="Pept_S49_SppA"/>
</dbReference>
<name>A0A2S7UYR4_9GAMM</name>
<dbReference type="InterPro" id="IPR002142">
    <property type="entry name" value="Peptidase_S49"/>
</dbReference>
<gene>
    <name evidence="10" type="ORF">BTO11_12510</name>
</gene>
<dbReference type="GO" id="GO:0006465">
    <property type="term" value="P:signal peptide processing"/>
    <property type="evidence" value="ECO:0007669"/>
    <property type="project" value="InterPro"/>
</dbReference>
<evidence type="ECO:0000259" key="9">
    <source>
        <dbReference type="Pfam" id="PF01343"/>
    </source>
</evidence>
<evidence type="ECO:0000256" key="1">
    <source>
        <dbReference type="ARBA" id="ARBA00004370"/>
    </source>
</evidence>
<accession>A0A2S7UYR4</accession>
<dbReference type="InterPro" id="IPR029045">
    <property type="entry name" value="ClpP/crotonase-like_dom_sf"/>
</dbReference>
<evidence type="ECO:0000256" key="6">
    <source>
        <dbReference type="ARBA" id="ARBA00023136"/>
    </source>
</evidence>
<evidence type="ECO:0000256" key="4">
    <source>
        <dbReference type="ARBA" id="ARBA00022801"/>
    </source>
</evidence>
<sequence>MENQVKRNNNWIKDLLKACWGVLSFTRTATLNLLFLILTIFILMAILAGGEPPVVVENDSILKMNLSGEIVEEKTFVDPYSEFMADALGDSDSSPEILLTDILATLKDAAADSRIKALIIDVQNLRGGGLSKLQEVGQALDKFKQTGKPVLVYGDYFSQSQYYIAAHADEVILHPMGAVAIDGFGRYRMYLKSALAKLKVNTHIFRVGTYKSAVEPFLRDDMSEPAKIANQQWLNDLWSDYKTDVSKARGFDLTNFDEQLDDLLAKLKDVNGDLAQFALNNSWVDKLMTHQEFDLYIDEQWLGQKSKTITLSDYLAATKQPALDLSGDKVGIVIAKGTIYNGSRTPGEIGGDSTAKLLKQAREDDEIKAIVLRVDSPGGSAFASEVIRNEIEAIRQSGKPIIVSMSSMAASGGYWISASTDEIWASPTTITGSIGIFGMLTTFEDSLAEFGIKTDGVGTTEMAGFSVTRSLNPVMGEVIQTSVEHGYDQFIGLVAKERDMTKAEVDSIAQGRVWSGKKALELGLVDKLGSYQDAIDSAATHADLTDYQVKVIKKKLSPYEAFMNDLFTSYAVNYAPKVTTTHNSSSMMSVINRIMKETQTWTELNDPVGMYLYCYECDVN</sequence>
<dbReference type="NCBIfam" id="TIGR00705">
    <property type="entry name" value="SppA_67K"/>
    <property type="match status" value="1"/>
</dbReference>
<evidence type="ECO:0000256" key="8">
    <source>
        <dbReference type="SAM" id="Phobius"/>
    </source>
</evidence>
<evidence type="ECO:0000313" key="10">
    <source>
        <dbReference type="EMBL" id="PQJ54400.1"/>
    </source>
</evidence>
<feature type="active site" description="Nucleophile" evidence="7">
    <location>
        <position position="411"/>
    </location>
</feature>
<keyword evidence="4" id="KW-0378">Hydrolase</keyword>
<dbReference type="AlphaFoldDB" id="A0A2S7UYR4"/>
<reference evidence="10 11" key="1">
    <citation type="submission" date="2016-12" db="EMBL/GenBank/DDBJ databases">
        <title>Diversity of luminous bacteria.</title>
        <authorList>
            <person name="Yoshizawa S."/>
            <person name="Kogure K."/>
        </authorList>
    </citation>
    <scope>NUCLEOTIDE SEQUENCE [LARGE SCALE GENOMIC DNA]</scope>
    <source>
        <strain evidence="10 11">SA4-48</strain>
    </source>
</reference>
<comment type="subcellular location">
    <subcellularLocation>
        <location evidence="1">Membrane</location>
    </subcellularLocation>
</comment>
<dbReference type="Gene3D" id="3.90.226.10">
    <property type="entry name" value="2-enoyl-CoA Hydratase, Chain A, domain 1"/>
    <property type="match status" value="2"/>
</dbReference>
<evidence type="ECO:0000256" key="7">
    <source>
        <dbReference type="PIRSR" id="PIRSR001217-1"/>
    </source>
</evidence>
<dbReference type="InterPro" id="IPR047272">
    <property type="entry name" value="S49_SppA_C"/>
</dbReference>
<dbReference type="Proteomes" id="UP000239007">
    <property type="component" value="Unassembled WGS sequence"/>
</dbReference>
<evidence type="ECO:0000256" key="3">
    <source>
        <dbReference type="ARBA" id="ARBA00022670"/>
    </source>
</evidence>
<dbReference type="InterPro" id="IPR004634">
    <property type="entry name" value="Pept_S49_pIV"/>
</dbReference>
<dbReference type="PIRSF" id="PIRSF001217">
    <property type="entry name" value="Protease_4_SppA"/>
    <property type="match status" value="1"/>
</dbReference>